<evidence type="ECO:0000256" key="1">
    <source>
        <dbReference type="SAM" id="MobiDB-lite"/>
    </source>
</evidence>
<feature type="compositionally biased region" description="Basic and acidic residues" evidence="1">
    <location>
        <begin position="89"/>
        <end position="102"/>
    </location>
</feature>
<dbReference type="EMBL" id="CP041969">
    <property type="protein sequence ID" value="QMV41443.1"/>
    <property type="molecule type" value="Genomic_DNA"/>
</dbReference>
<sequence>MDFTFEILDPTTINVRFNYGGEWFEFNLYSKQNQWILHPFDASLLGNPDMCRLVVADLLAHKPFQVMLAKERIMLSQLRTSIDVSGNRYDQDRERDRGGRFEDEAEENDDPIEDWIRNHTFDEILAQELQVVEERLQLFNTLLQKMFYENLGPGNLEFDKVQEITRIYKDAAGRLDGLIDPDSFLRDRNKDGRRF</sequence>
<name>A0A7G5BWV9_9BACL</name>
<accession>A0A7G5BWV9</accession>
<dbReference type="KEGG" id="cchl:FPL14_09740"/>
<gene>
    <name evidence="2" type="ORF">FPL14_09740</name>
</gene>
<dbReference type="RefSeq" id="WP_182302802.1">
    <property type="nucleotide sequence ID" value="NZ_CP041969.1"/>
</dbReference>
<protein>
    <submittedName>
        <fullName evidence="2">Uncharacterized protein</fullName>
    </submittedName>
</protein>
<organism evidence="2 3">
    <name type="scientific">Cohnella cholangitidis</name>
    <dbReference type="NCBI Taxonomy" id="2598458"/>
    <lineage>
        <taxon>Bacteria</taxon>
        <taxon>Bacillati</taxon>
        <taxon>Bacillota</taxon>
        <taxon>Bacilli</taxon>
        <taxon>Bacillales</taxon>
        <taxon>Paenibacillaceae</taxon>
        <taxon>Cohnella</taxon>
    </lineage>
</organism>
<feature type="region of interest" description="Disordered" evidence="1">
    <location>
        <begin position="87"/>
        <end position="107"/>
    </location>
</feature>
<reference evidence="2 3" key="1">
    <citation type="submission" date="2019-07" db="EMBL/GenBank/DDBJ databases">
        <authorList>
            <person name="Kim J.K."/>
            <person name="Cheong H.-M."/>
            <person name="Choi Y."/>
            <person name="Hwang K.J."/>
            <person name="Lee S."/>
            <person name="Choi C."/>
        </authorList>
    </citation>
    <scope>NUCLEOTIDE SEQUENCE [LARGE SCALE GENOMIC DNA]</scope>
    <source>
        <strain evidence="2 3">KS 22</strain>
    </source>
</reference>
<proteinExistence type="predicted"/>
<dbReference type="AlphaFoldDB" id="A0A7G5BWV9"/>
<dbReference type="Proteomes" id="UP000515679">
    <property type="component" value="Chromosome"/>
</dbReference>
<evidence type="ECO:0000313" key="2">
    <source>
        <dbReference type="EMBL" id="QMV41443.1"/>
    </source>
</evidence>
<evidence type="ECO:0000313" key="3">
    <source>
        <dbReference type="Proteomes" id="UP000515679"/>
    </source>
</evidence>
<keyword evidence="3" id="KW-1185">Reference proteome</keyword>